<evidence type="ECO:0000313" key="2">
    <source>
        <dbReference type="Proteomes" id="UP000708208"/>
    </source>
</evidence>
<dbReference type="AlphaFoldDB" id="A0A8J2KQ34"/>
<comment type="caution">
    <text evidence="1">The sequence shown here is derived from an EMBL/GenBank/DDBJ whole genome shotgun (WGS) entry which is preliminary data.</text>
</comment>
<gene>
    <name evidence="1" type="ORF">AFUS01_LOCUS30807</name>
</gene>
<name>A0A8J2KQ34_9HEXA</name>
<organism evidence="1 2">
    <name type="scientific">Allacma fusca</name>
    <dbReference type="NCBI Taxonomy" id="39272"/>
    <lineage>
        <taxon>Eukaryota</taxon>
        <taxon>Metazoa</taxon>
        <taxon>Ecdysozoa</taxon>
        <taxon>Arthropoda</taxon>
        <taxon>Hexapoda</taxon>
        <taxon>Collembola</taxon>
        <taxon>Symphypleona</taxon>
        <taxon>Sminthuridae</taxon>
        <taxon>Allacma</taxon>
    </lineage>
</organism>
<accession>A0A8J2KQ34</accession>
<proteinExistence type="predicted"/>
<feature type="non-terminal residue" evidence="1">
    <location>
        <position position="175"/>
    </location>
</feature>
<dbReference type="EMBL" id="CAJVCH010477905">
    <property type="protein sequence ID" value="CAG7820417.1"/>
    <property type="molecule type" value="Genomic_DNA"/>
</dbReference>
<evidence type="ECO:0000313" key="1">
    <source>
        <dbReference type="EMBL" id="CAG7820417.1"/>
    </source>
</evidence>
<protein>
    <submittedName>
        <fullName evidence="1">Uncharacterized protein</fullName>
    </submittedName>
</protein>
<reference evidence="1" key="1">
    <citation type="submission" date="2021-06" db="EMBL/GenBank/DDBJ databases">
        <authorList>
            <person name="Hodson N. C."/>
            <person name="Mongue J. A."/>
            <person name="Jaron S. K."/>
        </authorList>
    </citation>
    <scope>NUCLEOTIDE SEQUENCE</scope>
</reference>
<sequence>NSARTSLYHLDFSYTNVTQDSLAFVRCIPGSFLFKRSFALSEKFAFGHVIFLRQKAIMSRQIMTAADPDLGLRLQHFVGKVVKAQFATLVETLQWETNHLNLFRMKCSDKNRTSNLDTTVGIVTSKDFVSGMFKVTKKQIKYLYSNTSFPVNLLGGTLMHSEVIQGIVEGIFDPG</sequence>
<dbReference type="Proteomes" id="UP000708208">
    <property type="component" value="Unassembled WGS sequence"/>
</dbReference>
<feature type="non-terminal residue" evidence="1">
    <location>
        <position position="1"/>
    </location>
</feature>
<keyword evidence="2" id="KW-1185">Reference proteome</keyword>